<reference evidence="3" key="1">
    <citation type="submission" date="2021-01" db="EMBL/GenBank/DDBJ databases">
        <authorList>
            <consortium name="Genoscope - CEA"/>
            <person name="William W."/>
        </authorList>
    </citation>
    <scope>NUCLEOTIDE SEQUENCE</scope>
</reference>
<evidence type="ECO:0000313" key="3">
    <source>
        <dbReference type="EMBL" id="CAD8214432.1"/>
    </source>
</evidence>
<gene>
    <name evidence="3" type="ORF">PPENT_87.1.T2140003</name>
</gene>
<feature type="coiled-coil region" evidence="1">
    <location>
        <begin position="416"/>
        <end position="450"/>
    </location>
</feature>
<dbReference type="Proteomes" id="UP000689195">
    <property type="component" value="Unassembled WGS sequence"/>
</dbReference>
<keyword evidence="1" id="KW-0175">Coiled coil</keyword>
<evidence type="ECO:0000259" key="2">
    <source>
        <dbReference type="PROSITE" id="PS50188"/>
    </source>
</evidence>
<sequence>MTELIMPINKTIEKVQSNLVLLEDELEKSKQNISVSLFEEEIKVLFQNYKEPCSFEVPKELLKSINYNTYIESIQQQLQSIIKCPIFTQIFEALLKIKVEEDHQEIKQFQWICNEESQYKKLGQNIYCNKHGKEIIMLNLNPEKTDFSRLVCVECIQSNDPIKYTTLSDANIKWNEYLGQKSEKVYQFELERYQNSTQILQILGEIKKIHHSTISNIIDQINIKHSKIQKIESNQINKNSIYNMSIEQLNELAEILSYKDKFQKQTEKLYNIQKKDFNQLEIISTSLGKLLRKRLKATNKINKIYKEQIINIIEDKDSKNEILQEEENEISNLQSIKQLNLQLKNLKIFQDILQEAQIQYESVIKTINTLSTQFKNQQLQKFNENVIQQLITIKQTHRKLNIELIIKQQLNFYLKDRQIEVKLKEKQEQLERFQQSNQKNEEIVKQLQLTLLNLQFSQQLTFSTTYKHSNCSVTQNGKVIENNEDSWNCCMCDQMIPKNGVILFAVKIIEMSYIMIGIDFRDIVQIKGYRNCYCIGGGTYNIYNNGHCYNHDQLDKNDKQIAFTFSTNDIIIVEVDIQKKYVKWTKQSTNQSFTLTIDTSKDLYPCVHLKGKCKIEILNQLFK</sequence>
<comment type="caution">
    <text evidence="3">The sequence shown here is derived from an EMBL/GenBank/DDBJ whole genome shotgun (WGS) entry which is preliminary data.</text>
</comment>
<feature type="domain" description="B30.2/SPRY" evidence="2">
    <location>
        <begin position="439"/>
        <end position="623"/>
    </location>
</feature>
<protein>
    <recommendedName>
        <fullName evidence="2">B30.2/SPRY domain-containing protein</fullName>
    </recommendedName>
</protein>
<name>A0A8S1YQN9_9CILI</name>
<dbReference type="EMBL" id="CAJJDO010000214">
    <property type="protein sequence ID" value="CAD8214432.1"/>
    <property type="molecule type" value="Genomic_DNA"/>
</dbReference>
<keyword evidence="4" id="KW-1185">Reference proteome</keyword>
<proteinExistence type="predicted"/>
<accession>A0A8S1YQN9</accession>
<dbReference type="InterPro" id="IPR001870">
    <property type="entry name" value="B30.2/SPRY"/>
</dbReference>
<evidence type="ECO:0000313" key="4">
    <source>
        <dbReference type="Proteomes" id="UP000689195"/>
    </source>
</evidence>
<organism evidence="3 4">
    <name type="scientific">Paramecium pentaurelia</name>
    <dbReference type="NCBI Taxonomy" id="43138"/>
    <lineage>
        <taxon>Eukaryota</taxon>
        <taxon>Sar</taxon>
        <taxon>Alveolata</taxon>
        <taxon>Ciliophora</taxon>
        <taxon>Intramacronucleata</taxon>
        <taxon>Oligohymenophorea</taxon>
        <taxon>Peniculida</taxon>
        <taxon>Parameciidae</taxon>
        <taxon>Paramecium</taxon>
    </lineage>
</organism>
<feature type="coiled-coil region" evidence="1">
    <location>
        <begin position="306"/>
        <end position="373"/>
    </location>
</feature>
<dbReference type="AlphaFoldDB" id="A0A8S1YQN9"/>
<evidence type="ECO:0000256" key="1">
    <source>
        <dbReference type="SAM" id="Coils"/>
    </source>
</evidence>
<dbReference type="PROSITE" id="PS50188">
    <property type="entry name" value="B302_SPRY"/>
    <property type="match status" value="1"/>
</dbReference>